<name>A0ABD0KMI4_9CAEN</name>
<gene>
    <name evidence="1" type="ORF">BaRGS_00020578</name>
</gene>
<evidence type="ECO:0000313" key="2">
    <source>
        <dbReference type="Proteomes" id="UP001519460"/>
    </source>
</evidence>
<reference evidence="1 2" key="1">
    <citation type="journal article" date="2023" name="Sci. Data">
        <title>Genome assembly of the Korean intertidal mud-creeper Batillaria attramentaria.</title>
        <authorList>
            <person name="Patra A.K."/>
            <person name="Ho P.T."/>
            <person name="Jun S."/>
            <person name="Lee S.J."/>
            <person name="Kim Y."/>
            <person name="Won Y.J."/>
        </authorList>
    </citation>
    <scope>NUCLEOTIDE SEQUENCE [LARGE SCALE GENOMIC DNA]</scope>
    <source>
        <strain evidence="1">Wonlab-2016</strain>
    </source>
</reference>
<proteinExistence type="predicted"/>
<sequence length="98" mass="11165">MLCAQYFTNQTVKKTYRLVSIEQREKLRITQTVWKNWSGVRATPQTPSVSCIRKGLDRTILAKVPVRALSAAVDKCGLLRWQPRVQLVSLHVATQAQE</sequence>
<dbReference type="EMBL" id="JACVVK020000154">
    <property type="protein sequence ID" value="KAK7488136.1"/>
    <property type="molecule type" value="Genomic_DNA"/>
</dbReference>
<organism evidence="1 2">
    <name type="scientific">Batillaria attramentaria</name>
    <dbReference type="NCBI Taxonomy" id="370345"/>
    <lineage>
        <taxon>Eukaryota</taxon>
        <taxon>Metazoa</taxon>
        <taxon>Spiralia</taxon>
        <taxon>Lophotrochozoa</taxon>
        <taxon>Mollusca</taxon>
        <taxon>Gastropoda</taxon>
        <taxon>Caenogastropoda</taxon>
        <taxon>Sorbeoconcha</taxon>
        <taxon>Cerithioidea</taxon>
        <taxon>Batillariidae</taxon>
        <taxon>Batillaria</taxon>
    </lineage>
</organism>
<dbReference type="Proteomes" id="UP001519460">
    <property type="component" value="Unassembled WGS sequence"/>
</dbReference>
<comment type="caution">
    <text evidence="1">The sequence shown here is derived from an EMBL/GenBank/DDBJ whole genome shotgun (WGS) entry which is preliminary data.</text>
</comment>
<dbReference type="AlphaFoldDB" id="A0ABD0KMI4"/>
<protein>
    <submittedName>
        <fullName evidence="1">Uncharacterized protein</fullName>
    </submittedName>
</protein>
<accession>A0ABD0KMI4</accession>
<evidence type="ECO:0000313" key="1">
    <source>
        <dbReference type="EMBL" id="KAK7488136.1"/>
    </source>
</evidence>
<keyword evidence="2" id="KW-1185">Reference proteome</keyword>